<gene>
    <name evidence="3" type="ORF">GCM10023147_05860</name>
</gene>
<evidence type="ECO:0000259" key="2">
    <source>
        <dbReference type="Pfam" id="PF20789"/>
    </source>
</evidence>
<feature type="domain" description="Acyl-CoA thioesterase-like C-terminal" evidence="2">
    <location>
        <begin position="145"/>
        <end position="277"/>
    </location>
</feature>
<dbReference type="EMBL" id="BAABFR010000005">
    <property type="protein sequence ID" value="GAA4384849.1"/>
    <property type="molecule type" value="Genomic_DNA"/>
</dbReference>
<evidence type="ECO:0000313" key="3">
    <source>
        <dbReference type="EMBL" id="GAA4384849.1"/>
    </source>
</evidence>
<dbReference type="Proteomes" id="UP001500635">
    <property type="component" value="Unassembled WGS sequence"/>
</dbReference>
<proteinExistence type="predicted"/>
<organism evidence="3 4">
    <name type="scientific">Tsukamurella soli</name>
    <dbReference type="NCBI Taxonomy" id="644556"/>
    <lineage>
        <taxon>Bacteria</taxon>
        <taxon>Bacillati</taxon>
        <taxon>Actinomycetota</taxon>
        <taxon>Actinomycetes</taxon>
        <taxon>Mycobacteriales</taxon>
        <taxon>Tsukamurellaceae</taxon>
        <taxon>Tsukamurella</taxon>
    </lineage>
</organism>
<dbReference type="InterPro" id="IPR049449">
    <property type="entry name" value="TesB_ACOT8-like_N"/>
</dbReference>
<dbReference type="InterPro" id="IPR029069">
    <property type="entry name" value="HotDog_dom_sf"/>
</dbReference>
<accession>A0ABP8J4J4</accession>
<protein>
    <submittedName>
        <fullName evidence="3">Thioesterase family protein</fullName>
    </submittedName>
</protein>
<dbReference type="InterPro" id="IPR042171">
    <property type="entry name" value="Acyl-CoA_hotdog"/>
</dbReference>
<reference evidence="4" key="1">
    <citation type="journal article" date="2019" name="Int. J. Syst. Evol. Microbiol.">
        <title>The Global Catalogue of Microorganisms (GCM) 10K type strain sequencing project: providing services to taxonomists for standard genome sequencing and annotation.</title>
        <authorList>
            <consortium name="The Broad Institute Genomics Platform"/>
            <consortium name="The Broad Institute Genome Sequencing Center for Infectious Disease"/>
            <person name="Wu L."/>
            <person name="Ma J."/>
        </authorList>
    </citation>
    <scope>NUCLEOTIDE SEQUENCE [LARGE SCALE GENOMIC DNA]</scope>
    <source>
        <strain evidence="4">JCM 17688</strain>
    </source>
</reference>
<dbReference type="InterPro" id="IPR049450">
    <property type="entry name" value="ACOT8-like_C"/>
</dbReference>
<evidence type="ECO:0000313" key="4">
    <source>
        <dbReference type="Proteomes" id="UP001500635"/>
    </source>
</evidence>
<evidence type="ECO:0000259" key="1">
    <source>
        <dbReference type="Pfam" id="PF13622"/>
    </source>
</evidence>
<name>A0ABP8J4J4_9ACTN</name>
<dbReference type="SUPFAM" id="SSF54637">
    <property type="entry name" value="Thioesterase/thiol ester dehydrase-isomerase"/>
    <property type="match status" value="2"/>
</dbReference>
<dbReference type="PANTHER" id="PTHR38110:SF1">
    <property type="entry name" value="THIOESTERASE DOMAIN-CONTAINING PROTEIN"/>
    <property type="match status" value="1"/>
</dbReference>
<comment type="caution">
    <text evidence="3">The sequence shown here is derived from an EMBL/GenBank/DDBJ whole genome shotgun (WGS) entry which is preliminary data.</text>
</comment>
<dbReference type="Gene3D" id="2.40.160.210">
    <property type="entry name" value="Acyl-CoA thioesterase, double hotdog domain"/>
    <property type="match status" value="1"/>
</dbReference>
<feature type="domain" description="Acyl-CoA thioesterase-like N-terminal HotDog" evidence="1">
    <location>
        <begin position="22"/>
        <end position="110"/>
    </location>
</feature>
<sequence length="291" mass="30636">MATFAELVEVTEGEGGYTATIDPTWTVGPKVHGGAMLAVCASAALAAYRSADGASPTAAPILVSADFLSAPDPGPVALRTTVVKRGRTTSAVDVELIQGGRAAVRASVTIAEPETGDERYRDDAFVDFLPPEPGGDATAVAGDHPMAGVFHVAEVADVRYDPTSTPFLRGAEGLPETRGWVRLRPAADGAGRPDAAELAMLFALLAGDVSIPVVANLQLLGWAPTLQLTANVRRVPAPGWLRFRASASVIGERWFEEDHLVVDSAGHVVVSTRQLAMLPTRRPTQRVEEQL</sequence>
<dbReference type="Pfam" id="PF20789">
    <property type="entry name" value="4HBT_3C"/>
    <property type="match status" value="1"/>
</dbReference>
<dbReference type="RefSeq" id="WP_344990566.1">
    <property type="nucleotide sequence ID" value="NZ_BAABFR010000005.1"/>
</dbReference>
<dbReference type="Pfam" id="PF13622">
    <property type="entry name" value="4HBT_3"/>
    <property type="match status" value="1"/>
</dbReference>
<dbReference type="PANTHER" id="PTHR38110">
    <property type="entry name" value="CHROMOSOME 23, WHOLE GENOME SHOTGUN SEQUENCE"/>
    <property type="match status" value="1"/>
</dbReference>
<keyword evidence="4" id="KW-1185">Reference proteome</keyword>
<dbReference type="InterPro" id="IPR052389">
    <property type="entry name" value="Sec_Metab_Biosynth-Assoc"/>
</dbReference>